<comment type="function">
    <text evidence="1">Required for the first step of diphthamide biosynthesis, the transfer of 3-amino-3-carboxypropyl from S-adenosyl-L-methionine to a histidine residue. Diphthamide is a post-translational modification of histidine which occurs in elongation factor 2.</text>
</comment>
<dbReference type="SUPFAM" id="SSF144217">
    <property type="entry name" value="CSL zinc finger"/>
    <property type="match status" value="1"/>
</dbReference>
<dbReference type="PANTHER" id="PTHR43948:SF10">
    <property type="entry name" value="MRJ, ISOFORM E"/>
    <property type="match status" value="1"/>
</dbReference>
<evidence type="ECO:0000256" key="4">
    <source>
        <dbReference type="ARBA" id="ARBA00022723"/>
    </source>
</evidence>
<dbReference type="PROSITE" id="PS51074">
    <property type="entry name" value="DPH_MB"/>
    <property type="match status" value="1"/>
</dbReference>
<gene>
    <name evidence="8" type="ORF">PLEOSDRAFT_1037183</name>
</gene>
<feature type="domain" description="J" evidence="6">
    <location>
        <begin position="2"/>
        <end position="65"/>
    </location>
</feature>
<dbReference type="Pfam" id="PF05207">
    <property type="entry name" value="Zn_ribbon_CSL"/>
    <property type="match status" value="1"/>
</dbReference>
<dbReference type="VEuPathDB" id="FungiDB:PLEOSDRAFT_1037183"/>
<dbReference type="Gene3D" id="3.10.660.10">
    <property type="entry name" value="DPH Zinc finger"/>
    <property type="match status" value="1"/>
</dbReference>
<dbReference type="InterPro" id="IPR036671">
    <property type="entry name" value="DPH_MB_sf"/>
</dbReference>
<keyword evidence="4" id="KW-0479">Metal-binding</keyword>
<dbReference type="PANTHER" id="PTHR43948">
    <property type="entry name" value="DNAJ HOMOLOG SUBFAMILY B"/>
    <property type="match status" value="1"/>
</dbReference>
<dbReference type="GO" id="GO:0046872">
    <property type="term" value="F:metal ion binding"/>
    <property type="evidence" value="ECO:0007669"/>
    <property type="project" value="UniProtKB-KW"/>
</dbReference>
<dbReference type="FunCoup" id="A0A067P658">
    <property type="interactions" value="144"/>
</dbReference>
<evidence type="ECO:0000313" key="9">
    <source>
        <dbReference type="Proteomes" id="UP000027073"/>
    </source>
</evidence>
<dbReference type="InParanoid" id="A0A067P658"/>
<evidence type="ECO:0000259" key="7">
    <source>
        <dbReference type="PROSITE" id="PS51074"/>
    </source>
</evidence>
<dbReference type="UniPathway" id="UPA00559"/>
<evidence type="ECO:0000313" key="8">
    <source>
        <dbReference type="EMBL" id="KDQ31351.1"/>
    </source>
</evidence>
<proteinExistence type="inferred from homology"/>
<dbReference type="GO" id="GO:0051082">
    <property type="term" value="F:unfolded protein binding"/>
    <property type="evidence" value="ECO:0007669"/>
    <property type="project" value="TreeGrafter"/>
</dbReference>
<dbReference type="Proteomes" id="UP000027073">
    <property type="component" value="Unassembled WGS sequence"/>
</dbReference>
<feature type="non-terminal residue" evidence="8">
    <location>
        <position position="1"/>
    </location>
</feature>
<dbReference type="HOGENOM" id="CLU_017633_7_1_1"/>
<dbReference type="InterPro" id="IPR036869">
    <property type="entry name" value="J_dom_sf"/>
</dbReference>
<evidence type="ECO:0000256" key="5">
    <source>
        <dbReference type="ARBA" id="ARBA00023004"/>
    </source>
</evidence>
<evidence type="ECO:0000256" key="3">
    <source>
        <dbReference type="ARBA" id="ARBA00021797"/>
    </source>
</evidence>
<dbReference type="EMBL" id="KL198006">
    <property type="protein sequence ID" value="KDQ31351.1"/>
    <property type="molecule type" value="Genomic_DNA"/>
</dbReference>
<dbReference type="PRINTS" id="PR00625">
    <property type="entry name" value="JDOMAIN"/>
</dbReference>
<reference evidence="9" key="1">
    <citation type="journal article" date="2014" name="Proc. Natl. Acad. Sci. U.S.A.">
        <title>Extensive sampling of basidiomycete genomes demonstrates inadequacy of the white-rot/brown-rot paradigm for wood decay fungi.</title>
        <authorList>
            <person name="Riley R."/>
            <person name="Salamov A.A."/>
            <person name="Brown D.W."/>
            <person name="Nagy L.G."/>
            <person name="Floudas D."/>
            <person name="Held B.W."/>
            <person name="Levasseur A."/>
            <person name="Lombard V."/>
            <person name="Morin E."/>
            <person name="Otillar R."/>
            <person name="Lindquist E.A."/>
            <person name="Sun H."/>
            <person name="LaButti K.M."/>
            <person name="Schmutz J."/>
            <person name="Jabbour D."/>
            <person name="Luo H."/>
            <person name="Baker S.E."/>
            <person name="Pisabarro A.G."/>
            <person name="Walton J.D."/>
            <person name="Blanchette R.A."/>
            <person name="Henrissat B."/>
            <person name="Martin F."/>
            <person name="Cullen D."/>
            <person name="Hibbett D.S."/>
            <person name="Grigoriev I.V."/>
        </authorList>
    </citation>
    <scope>NUCLEOTIDE SEQUENCE [LARGE SCALE GENOMIC DNA]</scope>
    <source>
        <strain evidence="9">PC15</strain>
    </source>
</reference>
<evidence type="ECO:0000256" key="1">
    <source>
        <dbReference type="ARBA" id="ARBA00003474"/>
    </source>
</evidence>
<feature type="domain" description="DPH-type MB" evidence="7">
    <location>
        <begin position="80"/>
        <end position="141"/>
    </location>
</feature>
<dbReference type="InterPro" id="IPR001623">
    <property type="entry name" value="DnaJ_domain"/>
</dbReference>
<name>A0A067P658_PLEO1</name>
<dbReference type="GO" id="GO:0044183">
    <property type="term" value="F:protein folding chaperone"/>
    <property type="evidence" value="ECO:0007669"/>
    <property type="project" value="TreeGrafter"/>
</dbReference>
<dbReference type="InterPro" id="IPR007872">
    <property type="entry name" value="DPH_MB_dom"/>
</dbReference>
<evidence type="ECO:0000259" key="6">
    <source>
        <dbReference type="PROSITE" id="PS50076"/>
    </source>
</evidence>
<dbReference type="STRING" id="1137138.A0A067P658"/>
<dbReference type="CDD" id="cd06257">
    <property type="entry name" value="DnaJ"/>
    <property type="match status" value="1"/>
</dbReference>
<dbReference type="GO" id="GO:0017183">
    <property type="term" value="P:protein histidyl modification to diphthamide"/>
    <property type="evidence" value="ECO:0007669"/>
    <property type="project" value="UniProtKB-UniPathway"/>
</dbReference>
<sequence>VDYYQLLDVPRHASEVEIKAAYHRVLLRLHPDKNRTGERFDIALIKEAYEVLSAAHRREAYDAAILKEKLSKLSSTAPRPAQVISLEDFNETPNGETDEVASWWYGCRCGGNYVIPTQAMERGEHLIGCSSCSEVIWAGYEIAEEEDGA</sequence>
<protein>
    <recommendedName>
        <fullName evidence="3">Diphthamide biosynthesis protein 4</fullName>
    </recommendedName>
</protein>
<dbReference type="AlphaFoldDB" id="A0A067P658"/>
<dbReference type="PROSITE" id="PS50076">
    <property type="entry name" value="DNAJ_2"/>
    <property type="match status" value="1"/>
</dbReference>
<keyword evidence="5" id="KW-0408">Iron</keyword>
<dbReference type="Pfam" id="PF00226">
    <property type="entry name" value="DnaJ"/>
    <property type="match status" value="1"/>
</dbReference>
<dbReference type="GO" id="GO:0005737">
    <property type="term" value="C:cytoplasm"/>
    <property type="evidence" value="ECO:0007669"/>
    <property type="project" value="TreeGrafter"/>
</dbReference>
<dbReference type="OrthoDB" id="445556at2759"/>
<dbReference type="Gene3D" id="1.10.287.110">
    <property type="entry name" value="DnaJ domain"/>
    <property type="match status" value="1"/>
</dbReference>
<comment type="similarity">
    <text evidence="2">Belongs to the DPH4 family.</text>
</comment>
<dbReference type="SMART" id="SM00271">
    <property type="entry name" value="DnaJ"/>
    <property type="match status" value="1"/>
</dbReference>
<dbReference type="SUPFAM" id="SSF46565">
    <property type="entry name" value="Chaperone J-domain"/>
    <property type="match status" value="1"/>
</dbReference>
<organism evidence="8 9">
    <name type="scientific">Pleurotus ostreatus (strain PC15)</name>
    <name type="common">Oyster mushroom</name>
    <dbReference type="NCBI Taxonomy" id="1137138"/>
    <lineage>
        <taxon>Eukaryota</taxon>
        <taxon>Fungi</taxon>
        <taxon>Dikarya</taxon>
        <taxon>Basidiomycota</taxon>
        <taxon>Agaricomycotina</taxon>
        <taxon>Agaricomycetes</taxon>
        <taxon>Agaricomycetidae</taxon>
        <taxon>Agaricales</taxon>
        <taxon>Pleurotineae</taxon>
        <taxon>Pleurotaceae</taxon>
        <taxon>Pleurotus</taxon>
    </lineage>
</organism>
<evidence type="ECO:0000256" key="2">
    <source>
        <dbReference type="ARBA" id="ARBA00006169"/>
    </source>
</evidence>
<accession>A0A067P658</accession>
<dbReference type="GO" id="GO:0051087">
    <property type="term" value="F:protein-folding chaperone binding"/>
    <property type="evidence" value="ECO:0007669"/>
    <property type="project" value="TreeGrafter"/>
</dbReference>